<accession>A0A1Z4VSH4</accession>
<dbReference type="AlphaFoldDB" id="A0A1Z4VSH4"/>
<dbReference type="InterPro" id="IPR042098">
    <property type="entry name" value="TauD-like_sf"/>
</dbReference>
<evidence type="ECO:0000313" key="3">
    <source>
        <dbReference type="EMBL" id="BAZ94425.1"/>
    </source>
</evidence>
<dbReference type="Proteomes" id="UP000218765">
    <property type="component" value="Chromosome"/>
</dbReference>
<dbReference type="SUPFAM" id="SSF51197">
    <property type="entry name" value="Clavaminate synthase-like"/>
    <property type="match status" value="1"/>
</dbReference>
<name>A0A1Z4VSH4_9GAMM</name>
<evidence type="ECO:0000313" key="4">
    <source>
        <dbReference type="Proteomes" id="UP000218765"/>
    </source>
</evidence>
<feature type="domain" description="TauD/TfdA-like" evidence="2">
    <location>
        <begin position="38"/>
        <end position="286"/>
    </location>
</feature>
<protein>
    <submittedName>
        <fullName evidence="3">Taurine catabolism dioxygenase</fullName>
    </submittedName>
</protein>
<dbReference type="KEGG" id="ttc:FOKN1_2045"/>
<keyword evidence="1" id="KW-0560">Oxidoreductase</keyword>
<evidence type="ECO:0000256" key="1">
    <source>
        <dbReference type="ARBA" id="ARBA00023002"/>
    </source>
</evidence>
<gene>
    <name evidence="3" type="ORF">FOKN1_2045</name>
</gene>
<evidence type="ECO:0000259" key="2">
    <source>
        <dbReference type="Pfam" id="PF02668"/>
    </source>
</evidence>
<dbReference type="Pfam" id="PF02668">
    <property type="entry name" value="TauD"/>
    <property type="match status" value="1"/>
</dbReference>
<dbReference type="EMBL" id="AP018052">
    <property type="protein sequence ID" value="BAZ94425.1"/>
    <property type="molecule type" value="Genomic_DNA"/>
</dbReference>
<keyword evidence="4" id="KW-1185">Reference proteome</keyword>
<reference evidence="3 4" key="1">
    <citation type="submission" date="2017-05" db="EMBL/GenBank/DDBJ databases">
        <title>Thiocyanate degradation by Thiohalobacter thiocyanaticus FOKN1.</title>
        <authorList>
            <person name="Oshiki M."/>
            <person name="Fukushima T."/>
            <person name="Kawano S."/>
            <person name="Nakagawa J."/>
        </authorList>
    </citation>
    <scope>NUCLEOTIDE SEQUENCE [LARGE SCALE GENOMIC DNA]</scope>
    <source>
        <strain evidence="3 4">FOKN1</strain>
    </source>
</reference>
<organism evidence="3 4">
    <name type="scientific">Thiohalobacter thiocyanaticus</name>
    <dbReference type="NCBI Taxonomy" id="585455"/>
    <lineage>
        <taxon>Bacteria</taxon>
        <taxon>Pseudomonadati</taxon>
        <taxon>Pseudomonadota</taxon>
        <taxon>Gammaproteobacteria</taxon>
        <taxon>Thiohalobacterales</taxon>
        <taxon>Thiohalobacteraceae</taxon>
        <taxon>Thiohalobacter</taxon>
    </lineage>
</organism>
<dbReference type="GO" id="GO:0016706">
    <property type="term" value="F:2-oxoglutarate-dependent dioxygenase activity"/>
    <property type="evidence" value="ECO:0007669"/>
    <property type="project" value="UniProtKB-ARBA"/>
</dbReference>
<sequence length="296" mass="32594">MHAACMPDPFDLNNPAAFARWSEARLAGYPRRLEDLVVEIGDPYRLTTAEYEAMADRIRRANMVIYAGPPGVERDVVMALGQRFGLRRLDRNWLADSDGLTPLSVAADGTRSGYIPYTDRAISWHTDGYYNAPDRQIRGLLLHCAQPAAAGGSNGLLDPELAYILLRNLNPDYVRALMAPDALTIPAGTQAGGSPRPARSGPVFSIDPQTGALHMRYTARQRNAVWKAEGPVQEARACLESLLQDESSSCVLRGTLQPGMGLISNNVLHDRTAFIDSAERPRLLFRGRYYDRIALA</sequence>
<dbReference type="InterPro" id="IPR003819">
    <property type="entry name" value="TauD/TfdA-like"/>
</dbReference>
<proteinExistence type="predicted"/>
<dbReference type="Gene3D" id="3.60.130.10">
    <property type="entry name" value="Clavaminate synthase-like"/>
    <property type="match status" value="1"/>
</dbReference>
<keyword evidence="3" id="KW-0223">Dioxygenase</keyword>